<dbReference type="SMART" id="SM00326">
    <property type="entry name" value="SH3"/>
    <property type="match status" value="1"/>
</dbReference>
<dbReference type="InterPro" id="IPR056686">
    <property type="entry name" value="DUF7784"/>
</dbReference>
<feature type="domain" description="N-terminal Ras-GEF" evidence="9">
    <location>
        <begin position="907"/>
        <end position="1037"/>
    </location>
</feature>
<feature type="domain" description="Ras-GEF" evidence="7">
    <location>
        <begin position="1074"/>
        <end position="1293"/>
    </location>
</feature>
<dbReference type="CDD" id="cd00201">
    <property type="entry name" value="WW"/>
    <property type="match status" value="3"/>
</dbReference>
<dbReference type="InterPro" id="IPR036020">
    <property type="entry name" value="WW_dom_sf"/>
</dbReference>
<dbReference type="PROSITE" id="PS50009">
    <property type="entry name" value="RASGEF_CAT"/>
    <property type="match status" value="1"/>
</dbReference>
<dbReference type="PRINTS" id="PR00452">
    <property type="entry name" value="SH3DOMAIN"/>
</dbReference>
<evidence type="ECO:0000259" key="6">
    <source>
        <dbReference type="PROSITE" id="PS50002"/>
    </source>
</evidence>
<feature type="region of interest" description="Disordered" evidence="5">
    <location>
        <begin position="784"/>
        <end position="868"/>
    </location>
</feature>
<dbReference type="SUPFAM" id="SSF50044">
    <property type="entry name" value="SH3-domain"/>
    <property type="match status" value="1"/>
</dbReference>
<evidence type="ECO:0000256" key="2">
    <source>
        <dbReference type="ARBA" id="ARBA00022658"/>
    </source>
</evidence>
<evidence type="ECO:0000256" key="3">
    <source>
        <dbReference type="PROSITE-ProRule" id="PRU00168"/>
    </source>
</evidence>
<dbReference type="Gene3D" id="2.20.70.10">
    <property type="match status" value="4"/>
</dbReference>
<gene>
    <name evidence="10" type="ORF">CPELLU_LOCUS4466</name>
</gene>
<sequence length="1310" mass="147158">MSSSILFVKALYDFTSTDTSSLSFKKNDIIQVLTQLESGWWDGLCNGERGWFPSNYVTNLDDEDDISDDDKLSDWIPQQTPDGVIFYYNTRTGESSWELPIDEKQMDDSSTSRDSSNYTGSGVSTHSTVGSFIKLKPLPENWIQQPTDDGNTYYYFNTVTEEIRWTYPGDPGNSDSVDDNEIGVISEGVEGEVVDETLVDADKESVTSSKDSGLSNNTVTIQPKQQLSTDDDKVHLPPGWGKKTTPQGKVYYFNKTTEETTWSLDNIGEDGLLIKTDDDDASEQLPPGWGKKITPRGKVYYFNNTTGETTWNLGNIEEDGRLIKTDDDTIPFCEGIGFDEAPDDPLPPPPPPPPPIAIATPQKNIDQSVLMRISNEPYSWDSLSATIYSAINNLTVAARENAKQDYQNCTNAIVESVRIMLYASGTVEKESPIIRQNRTLKTYHRHIMASLSKLVLSTKVASGVWPPPDAAQKMKNDADEVLVSVRQFVQAAENTVDIRPIDPKIVESPIGGSWRGNNLVIPGHNKMFPAPSITSSISSQDSVDSSGPSRSLTPDILASLEHSSRTISKAIMLINNLIRKHVEISQSSIPGNNTTAGFAPQLVTQARQVVTHAGQFLSMVEDINLEDLDETSQSSINDFKIAKQALYNNITGLVMCAQSATDPSLKSNVMDHVQISTNVVEKSVKDLIIAAKFLMEEKDTQDQLRIQMRTPRHSNSSEIQPLKRPSISSISIENGANDVIEDVKIMDDQKVIPISPPVTIQTTGLQTVPEDYVMTTESPTIVNDINSINITDDPDKTPTSPISDGSSMTGGRSFSSSTIDSTLISSSYGPSQRINSQSIAQSDYQRPSSPPLSSNPGGTKSPRSDSSKVTKFFGEDVQSINQTRVQREDKPWFLKYDYEESEIVFNMERHVKGGTLNALVERLTMHDLLDSSFIATFLLTYRSFCTTEQFFEMLTKRFMISPPDSLTSEQLEIWQEKKQTPVRLRVFNIMKSWLENYYIDDKDASCLERIREFAQTTMHEHMAFAAVSLIKVIDKRLQQRKDAVFKEMIPNNTMLPPPSIKPKNLKKIKFLELDPLEIARQLTIIEAKLYNKIRPVECLNKAWINSNQITGWVAESILNQKEIKKRCALIKHFVAVADRCRQLNNFNSLTAIISGLNSAPIHRLKRTWEMVNARTIQTLDNLNRIMNSTKNFFDYREMLHSVNPPCVPFLGVYLTDLTFIEDGNPDILKKNQQLINFSKRMKTADVIREIQQYQSVPYNLTTVQEIQIFIQSHLQDSRDVSDLYSTSLDMEPREREDEKIARLLQESGFL</sequence>
<dbReference type="InterPro" id="IPR001895">
    <property type="entry name" value="RASGEF_cat_dom"/>
</dbReference>
<dbReference type="SUPFAM" id="SSF48366">
    <property type="entry name" value="Ras GEF"/>
    <property type="match status" value="1"/>
</dbReference>
<dbReference type="SUPFAM" id="SSF51045">
    <property type="entry name" value="WW domain"/>
    <property type="match status" value="4"/>
</dbReference>
<dbReference type="PROSITE" id="PS50212">
    <property type="entry name" value="RASGEF_NTER"/>
    <property type="match status" value="1"/>
</dbReference>
<dbReference type="PROSITE" id="PS50020">
    <property type="entry name" value="WW_DOMAIN_2"/>
    <property type="match status" value="4"/>
</dbReference>
<dbReference type="InterPro" id="IPR036964">
    <property type="entry name" value="RASGEF_cat_dom_sf"/>
</dbReference>
<dbReference type="Pfam" id="PF00617">
    <property type="entry name" value="RasGEF"/>
    <property type="match status" value="1"/>
</dbReference>
<dbReference type="InterPro" id="IPR000651">
    <property type="entry name" value="Ras-like_Gua-exchang_fac_N"/>
</dbReference>
<reference evidence="10" key="1">
    <citation type="submission" date="2021-06" db="EMBL/GenBank/DDBJ databases">
        <authorList>
            <person name="Kallberg Y."/>
            <person name="Tangrot J."/>
            <person name="Rosling A."/>
        </authorList>
    </citation>
    <scope>NUCLEOTIDE SEQUENCE</scope>
    <source>
        <strain evidence="10">FL966</strain>
    </source>
</reference>
<feature type="domain" description="WW" evidence="8">
    <location>
        <begin position="283"/>
        <end position="311"/>
    </location>
</feature>
<dbReference type="OrthoDB" id="546434at2759"/>
<feature type="domain" description="WW" evidence="8">
    <location>
        <begin position="234"/>
        <end position="267"/>
    </location>
</feature>
<proteinExistence type="predicted"/>
<dbReference type="Pfam" id="PF00018">
    <property type="entry name" value="SH3_1"/>
    <property type="match status" value="1"/>
</dbReference>
<feature type="compositionally biased region" description="Low complexity" evidence="5">
    <location>
        <begin position="532"/>
        <end position="551"/>
    </location>
</feature>
<dbReference type="Pfam" id="PF00618">
    <property type="entry name" value="RasGEF_N"/>
    <property type="match status" value="1"/>
</dbReference>
<dbReference type="SMART" id="SM00456">
    <property type="entry name" value="WW"/>
    <property type="match status" value="4"/>
</dbReference>
<evidence type="ECO:0000313" key="10">
    <source>
        <dbReference type="EMBL" id="CAG8544798.1"/>
    </source>
</evidence>
<dbReference type="PANTHER" id="PTHR23113:SF368">
    <property type="entry name" value="CELL DIVISION CONTROL PROTEIN 25"/>
    <property type="match status" value="1"/>
</dbReference>
<feature type="compositionally biased region" description="Low complexity" evidence="5">
    <location>
        <begin position="805"/>
        <end position="827"/>
    </location>
</feature>
<dbReference type="Pfam" id="PF25006">
    <property type="entry name" value="DUF7783"/>
    <property type="match status" value="1"/>
</dbReference>
<feature type="region of interest" description="Disordered" evidence="5">
    <location>
        <begin position="98"/>
        <end position="122"/>
    </location>
</feature>
<dbReference type="PROSITE" id="PS01159">
    <property type="entry name" value="WW_DOMAIN_1"/>
    <property type="match status" value="1"/>
</dbReference>
<dbReference type="InterPro" id="IPR056685">
    <property type="entry name" value="DUF7783"/>
</dbReference>
<dbReference type="InterPro" id="IPR008937">
    <property type="entry name" value="Ras-like_GEF"/>
</dbReference>
<name>A0A9N9AU04_9GLOM</name>
<dbReference type="PROSITE" id="PS00720">
    <property type="entry name" value="RASGEF"/>
    <property type="match status" value="1"/>
</dbReference>
<evidence type="ECO:0000256" key="4">
    <source>
        <dbReference type="PROSITE-ProRule" id="PRU00192"/>
    </source>
</evidence>
<dbReference type="InterPro" id="IPR036028">
    <property type="entry name" value="SH3-like_dom_sf"/>
</dbReference>
<dbReference type="InterPro" id="IPR001202">
    <property type="entry name" value="WW_dom"/>
</dbReference>
<protein>
    <submittedName>
        <fullName evidence="10">23489_t:CDS:1</fullName>
    </submittedName>
</protein>
<feature type="domain" description="WW" evidence="8">
    <location>
        <begin position="136"/>
        <end position="170"/>
    </location>
</feature>
<dbReference type="CDD" id="cd11883">
    <property type="entry name" value="SH3_Sdc25"/>
    <property type="match status" value="1"/>
</dbReference>
<keyword evidence="1 4" id="KW-0728">SH3 domain</keyword>
<dbReference type="PROSITE" id="PS50002">
    <property type="entry name" value="SH3"/>
    <property type="match status" value="1"/>
</dbReference>
<dbReference type="SMART" id="SM00147">
    <property type="entry name" value="RasGEF"/>
    <property type="match status" value="1"/>
</dbReference>
<evidence type="ECO:0000259" key="7">
    <source>
        <dbReference type="PROSITE" id="PS50009"/>
    </source>
</evidence>
<organism evidence="10 11">
    <name type="scientific">Cetraspora pellucida</name>
    <dbReference type="NCBI Taxonomy" id="1433469"/>
    <lineage>
        <taxon>Eukaryota</taxon>
        <taxon>Fungi</taxon>
        <taxon>Fungi incertae sedis</taxon>
        <taxon>Mucoromycota</taxon>
        <taxon>Glomeromycotina</taxon>
        <taxon>Glomeromycetes</taxon>
        <taxon>Diversisporales</taxon>
        <taxon>Gigasporaceae</taxon>
        <taxon>Cetraspora</taxon>
    </lineage>
</organism>
<dbReference type="InterPro" id="IPR019804">
    <property type="entry name" value="Ras_G-nucl-exch_fac_CS"/>
</dbReference>
<dbReference type="FunFam" id="2.30.30.40:FF:000072">
    <property type="entry name" value="Unconventional Myosin IB"/>
    <property type="match status" value="1"/>
</dbReference>
<dbReference type="Proteomes" id="UP000789759">
    <property type="component" value="Unassembled WGS sequence"/>
</dbReference>
<dbReference type="EMBL" id="CAJVQA010002365">
    <property type="protein sequence ID" value="CAG8544798.1"/>
    <property type="molecule type" value="Genomic_DNA"/>
</dbReference>
<dbReference type="Gene3D" id="2.30.30.40">
    <property type="entry name" value="SH3 Domains"/>
    <property type="match status" value="1"/>
</dbReference>
<evidence type="ECO:0000313" key="11">
    <source>
        <dbReference type="Proteomes" id="UP000789759"/>
    </source>
</evidence>
<keyword evidence="11" id="KW-1185">Reference proteome</keyword>
<dbReference type="Gene3D" id="1.20.870.10">
    <property type="entry name" value="Son of sevenless (SoS) protein Chain: S domain 1"/>
    <property type="match status" value="1"/>
</dbReference>
<dbReference type="CDD" id="cd00155">
    <property type="entry name" value="RasGEF"/>
    <property type="match status" value="1"/>
</dbReference>
<keyword evidence="2 3" id="KW-0344">Guanine-nucleotide releasing factor</keyword>
<feature type="compositionally biased region" description="Polar residues" evidence="5">
    <location>
        <begin position="828"/>
        <end position="846"/>
    </location>
</feature>
<dbReference type="Pfam" id="PF25008">
    <property type="entry name" value="DUF7784"/>
    <property type="match status" value="1"/>
</dbReference>
<evidence type="ECO:0000259" key="9">
    <source>
        <dbReference type="PROSITE" id="PS50212"/>
    </source>
</evidence>
<dbReference type="GO" id="GO:0007265">
    <property type="term" value="P:Ras protein signal transduction"/>
    <property type="evidence" value="ECO:0007669"/>
    <property type="project" value="TreeGrafter"/>
</dbReference>
<dbReference type="InterPro" id="IPR023578">
    <property type="entry name" value="Ras_GEF_dom_sf"/>
</dbReference>
<comment type="caution">
    <text evidence="10">The sequence shown here is derived from an EMBL/GenBank/DDBJ whole genome shotgun (WGS) entry which is preliminary data.</text>
</comment>
<feature type="region of interest" description="Disordered" evidence="5">
    <location>
        <begin position="531"/>
        <end position="551"/>
    </location>
</feature>
<dbReference type="GO" id="GO:0005085">
    <property type="term" value="F:guanyl-nucleotide exchange factor activity"/>
    <property type="evidence" value="ECO:0007669"/>
    <property type="project" value="UniProtKB-KW"/>
</dbReference>
<dbReference type="CDD" id="cd06224">
    <property type="entry name" value="REM"/>
    <property type="match status" value="1"/>
</dbReference>
<evidence type="ECO:0000256" key="5">
    <source>
        <dbReference type="SAM" id="MobiDB-lite"/>
    </source>
</evidence>
<accession>A0A9N9AU04</accession>
<feature type="domain" description="SH3" evidence="6">
    <location>
        <begin position="3"/>
        <end position="62"/>
    </location>
</feature>
<evidence type="ECO:0000259" key="8">
    <source>
        <dbReference type="PROSITE" id="PS50020"/>
    </source>
</evidence>
<feature type="compositionally biased region" description="Basic and acidic residues" evidence="5">
    <location>
        <begin position="101"/>
        <end position="111"/>
    </location>
</feature>
<dbReference type="Pfam" id="PF00397">
    <property type="entry name" value="WW"/>
    <property type="match status" value="3"/>
</dbReference>
<dbReference type="SMART" id="SM00229">
    <property type="entry name" value="RasGEFN"/>
    <property type="match status" value="1"/>
</dbReference>
<evidence type="ECO:0000256" key="1">
    <source>
        <dbReference type="ARBA" id="ARBA00022443"/>
    </source>
</evidence>
<dbReference type="Gene3D" id="1.10.840.10">
    <property type="entry name" value="Ras guanine-nucleotide exchange factors catalytic domain"/>
    <property type="match status" value="1"/>
</dbReference>
<dbReference type="GO" id="GO:0005886">
    <property type="term" value="C:plasma membrane"/>
    <property type="evidence" value="ECO:0007669"/>
    <property type="project" value="TreeGrafter"/>
</dbReference>
<feature type="domain" description="WW" evidence="8">
    <location>
        <begin position="73"/>
        <end position="102"/>
    </location>
</feature>
<dbReference type="PANTHER" id="PTHR23113">
    <property type="entry name" value="GUANINE NUCLEOTIDE EXCHANGE FACTOR"/>
    <property type="match status" value="1"/>
</dbReference>
<dbReference type="InterPro" id="IPR001452">
    <property type="entry name" value="SH3_domain"/>
</dbReference>